<dbReference type="InterPro" id="IPR007867">
    <property type="entry name" value="GMC_OxRtase_C"/>
</dbReference>
<evidence type="ECO:0000313" key="14">
    <source>
        <dbReference type="EMBL" id="KZP32027.1"/>
    </source>
</evidence>
<dbReference type="SUPFAM" id="SSF54373">
    <property type="entry name" value="FAD-linked reductases, C-terminal domain"/>
    <property type="match status" value="1"/>
</dbReference>
<dbReference type="InterPro" id="IPR036188">
    <property type="entry name" value="FAD/NAD-bd_sf"/>
</dbReference>
<feature type="chain" id="PRO_5007880812" evidence="11">
    <location>
        <begin position="22"/>
        <end position="641"/>
    </location>
</feature>
<dbReference type="Gene3D" id="4.10.450.10">
    <property type="entry name" value="Glucose Oxidase, domain 2"/>
    <property type="match status" value="1"/>
</dbReference>
<evidence type="ECO:0000256" key="1">
    <source>
        <dbReference type="ARBA" id="ARBA00001974"/>
    </source>
</evidence>
<evidence type="ECO:0000259" key="13">
    <source>
        <dbReference type="PROSITE" id="PS00624"/>
    </source>
</evidence>
<evidence type="ECO:0000256" key="5">
    <source>
        <dbReference type="ARBA" id="ARBA00022827"/>
    </source>
</evidence>
<keyword evidence="3 10" id="KW-0285">Flavoprotein</keyword>
<comment type="similarity">
    <text evidence="2 10">Belongs to the GMC oxidoreductase family.</text>
</comment>
<keyword evidence="6" id="KW-0560">Oxidoreductase</keyword>
<gene>
    <name evidence="14" type="ORF">FIBSPDRAFT_1037141</name>
</gene>
<dbReference type="SUPFAM" id="SSF51905">
    <property type="entry name" value="FAD/NAD(P)-binding domain"/>
    <property type="match status" value="1"/>
</dbReference>
<dbReference type="PANTHER" id="PTHR11552:SF201">
    <property type="entry name" value="GLUCOSE-METHANOL-CHOLINE OXIDOREDUCTASE N-TERMINAL DOMAIN-CONTAINING PROTEIN"/>
    <property type="match status" value="1"/>
</dbReference>
<dbReference type="STRING" id="436010.A0A166UTY8"/>
<keyword evidence="7" id="KW-0325">Glycoprotein</keyword>
<evidence type="ECO:0000256" key="11">
    <source>
        <dbReference type="SAM" id="SignalP"/>
    </source>
</evidence>
<evidence type="ECO:0000256" key="4">
    <source>
        <dbReference type="ARBA" id="ARBA00022729"/>
    </source>
</evidence>
<dbReference type="InterPro" id="IPR027424">
    <property type="entry name" value="Glucose_Oxidase_domain_2"/>
</dbReference>
<keyword evidence="15" id="KW-1185">Reference proteome</keyword>
<evidence type="ECO:0000256" key="3">
    <source>
        <dbReference type="ARBA" id="ARBA00022630"/>
    </source>
</evidence>
<feature type="binding site" evidence="9">
    <location>
        <position position="264"/>
    </location>
    <ligand>
        <name>FAD</name>
        <dbReference type="ChEBI" id="CHEBI:57692"/>
    </ligand>
</feature>
<dbReference type="Pfam" id="PF00732">
    <property type="entry name" value="GMC_oxred_N"/>
    <property type="match status" value="1"/>
</dbReference>
<reference evidence="14 15" key="1">
    <citation type="journal article" date="2016" name="Mol. Biol. Evol.">
        <title>Comparative Genomics of Early-Diverging Mushroom-Forming Fungi Provides Insights into the Origins of Lignocellulose Decay Capabilities.</title>
        <authorList>
            <person name="Nagy L.G."/>
            <person name="Riley R."/>
            <person name="Tritt A."/>
            <person name="Adam C."/>
            <person name="Daum C."/>
            <person name="Floudas D."/>
            <person name="Sun H."/>
            <person name="Yadav J.S."/>
            <person name="Pangilinan J."/>
            <person name="Larsson K.H."/>
            <person name="Matsuura K."/>
            <person name="Barry K."/>
            <person name="Labutti K."/>
            <person name="Kuo R."/>
            <person name="Ohm R.A."/>
            <person name="Bhattacharya S.S."/>
            <person name="Shirouzu T."/>
            <person name="Yoshinaga Y."/>
            <person name="Martin F.M."/>
            <person name="Grigoriev I.V."/>
            <person name="Hibbett D.S."/>
        </authorList>
    </citation>
    <scope>NUCLEOTIDE SEQUENCE [LARGE SCALE GENOMIC DNA]</scope>
    <source>
        <strain evidence="14 15">CBS 109695</strain>
    </source>
</reference>
<evidence type="ECO:0000256" key="8">
    <source>
        <dbReference type="PIRSR" id="PIRSR000137-1"/>
    </source>
</evidence>
<dbReference type="PROSITE" id="PS00624">
    <property type="entry name" value="GMC_OXRED_2"/>
    <property type="match status" value="1"/>
</dbReference>
<protein>
    <submittedName>
        <fullName evidence="14">GMC oxidoreductase</fullName>
    </submittedName>
</protein>
<evidence type="ECO:0000256" key="6">
    <source>
        <dbReference type="ARBA" id="ARBA00023002"/>
    </source>
</evidence>
<feature type="active site" description="Proton acceptor" evidence="8">
    <location>
        <position position="587"/>
    </location>
</feature>
<dbReference type="PANTHER" id="PTHR11552">
    <property type="entry name" value="GLUCOSE-METHANOL-CHOLINE GMC OXIDOREDUCTASE"/>
    <property type="match status" value="1"/>
</dbReference>
<dbReference type="Gene3D" id="3.50.50.60">
    <property type="entry name" value="FAD/NAD(P)-binding domain"/>
    <property type="match status" value="1"/>
</dbReference>
<dbReference type="PROSITE" id="PS00623">
    <property type="entry name" value="GMC_OXRED_1"/>
    <property type="match status" value="1"/>
</dbReference>
<dbReference type="PIRSF" id="PIRSF000137">
    <property type="entry name" value="Alcohol_oxidase"/>
    <property type="match status" value="1"/>
</dbReference>
<organism evidence="14 15">
    <name type="scientific">Athelia psychrophila</name>
    <dbReference type="NCBI Taxonomy" id="1759441"/>
    <lineage>
        <taxon>Eukaryota</taxon>
        <taxon>Fungi</taxon>
        <taxon>Dikarya</taxon>
        <taxon>Basidiomycota</taxon>
        <taxon>Agaricomycotina</taxon>
        <taxon>Agaricomycetes</taxon>
        <taxon>Agaricomycetidae</taxon>
        <taxon>Atheliales</taxon>
        <taxon>Atheliaceae</taxon>
        <taxon>Athelia</taxon>
    </lineage>
</organism>
<keyword evidence="4 11" id="KW-0732">Signal</keyword>
<feature type="active site" description="Proton donor" evidence="8">
    <location>
        <position position="544"/>
    </location>
</feature>
<dbReference type="EMBL" id="KV417487">
    <property type="protein sequence ID" value="KZP32027.1"/>
    <property type="molecule type" value="Genomic_DNA"/>
</dbReference>
<dbReference type="GO" id="GO:0050660">
    <property type="term" value="F:flavin adenine dinucleotide binding"/>
    <property type="evidence" value="ECO:0007669"/>
    <property type="project" value="InterPro"/>
</dbReference>
<dbReference type="InterPro" id="IPR000172">
    <property type="entry name" value="GMC_OxRdtase_N"/>
</dbReference>
<dbReference type="Gene3D" id="3.30.560.10">
    <property type="entry name" value="Glucose Oxidase, domain 3"/>
    <property type="match status" value="1"/>
</dbReference>
<dbReference type="AlphaFoldDB" id="A0A166UTY8"/>
<comment type="cofactor">
    <cofactor evidence="1 9">
        <name>FAD</name>
        <dbReference type="ChEBI" id="CHEBI:57692"/>
    </cofactor>
</comment>
<dbReference type="Proteomes" id="UP000076532">
    <property type="component" value="Unassembled WGS sequence"/>
</dbReference>
<feature type="domain" description="Glucose-methanol-choline oxidoreductase N-terminal" evidence="13">
    <location>
        <begin position="308"/>
        <end position="322"/>
    </location>
</feature>
<name>A0A166UTY8_9AGAM</name>
<evidence type="ECO:0000313" key="15">
    <source>
        <dbReference type="Proteomes" id="UP000076532"/>
    </source>
</evidence>
<proteinExistence type="inferred from homology"/>
<evidence type="ECO:0000259" key="12">
    <source>
        <dbReference type="PROSITE" id="PS00623"/>
    </source>
</evidence>
<feature type="signal peptide" evidence="11">
    <location>
        <begin position="1"/>
        <end position="21"/>
    </location>
</feature>
<dbReference type="OrthoDB" id="269227at2759"/>
<keyword evidence="5 9" id="KW-0274">FAD</keyword>
<dbReference type="Pfam" id="PF05199">
    <property type="entry name" value="GMC_oxred_C"/>
    <property type="match status" value="1"/>
</dbReference>
<evidence type="ECO:0000256" key="7">
    <source>
        <dbReference type="ARBA" id="ARBA00023180"/>
    </source>
</evidence>
<dbReference type="GO" id="GO:0016614">
    <property type="term" value="F:oxidoreductase activity, acting on CH-OH group of donors"/>
    <property type="evidence" value="ECO:0007669"/>
    <property type="project" value="InterPro"/>
</dbReference>
<evidence type="ECO:0000256" key="9">
    <source>
        <dbReference type="PIRSR" id="PIRSR000137-2"/>
    </source>
</evidence>
<sequence>MFFRFSVALAALCAVKQGVASVTSDPSAISGKSFDYIIVGAGLTGTTVASRLTENPNITVLLIEAGNDDRTNPEVYNLYKYSAAFNTAMDWAWSAEAGKTVHGGKTLGGSSSINGGAWTRGMAAQYDAWSTLLEPSEASVGWNWQGIWTYMKKAETFSAPNAGQIAKGANSIASYHGTSGPVQVTFPDLMFGGPEQPAFINSIVKATGINHSADGNGGNANCVYMTPVSMNWHDSDYRSSAATAYLSPVENTRTNWITLTGHVVTQINWSNSTQGGALVAAGVIFAPSGGGSYRHTVTANREVILAAGAIQTPALLQLSGIGDSATLSPLGITTRVNLKTVGKNLQEQTMNSLGAGGNFNPAGSGPSDAIAYPNIHQVFGSKAASQIATIQSSLSSWAASQSHNALSASALQQVFEVQANLIVNESAPIVELFYDTGYPAAIGIDMWQLLPFSRGNVSITSTNPFTKPSVHVNYFSVPWDLTVQIGGARLSRAIFNTSPLNKLSTGETIPGLKSVPNNGVNGTDADWKKWITAPSPNGFSSVSHPIGTAAMMKRSLGGVVDAQLVVYNTTNVRVVDASILPMQLSAHLQSTLYGVAEKAADLIKAAQTSTQVEVKAQSAIVEMDVKTGASGHHKFSTGHHV</sequence>
<evidence type="ECO:0000256" key="10">
    <source>
        <dbReference type="RuleBase" id="RU003968"/>
    </source>
</evidence>
<dbReference type="InterPro" id="IPR012132">
    <property type="entry name" value="GMC_OxRdtase"/>
</dbReference>
<accession>A0A166UTY8</accession>
<evidence type="ECO:0000256" key="2">
    <source>
        <dbReference type="ARBA" id="ARBA00010790"/>
    </source>
</evidence>
<feature type="domain" description="Glucose-methanol-choline oxidoreductase N-terminal" evidence="12">
    <location>
        <begin position="104"/>
        <end position="127"/>
    </location>
</feature>